<evidence type="ECO:0000313" key="1">
    <source>
        <dbReference type="EMBL" id="WED44060.1"/>
    </source>
</evidence>
<protein>
    <recommendedName>
        <fullName evidence="3">Ankyrin repeat protein</fullName>
    </recommendedName>
</protein>
<dbReference type="RefSeq" id="WP_275089876.1">
    <property type="nucleotide sequence ID" value="NZ_CP119078.1"/>
</dbReference>
<evidence type="ECO:0000313" key="2">
    <source>
        <dbReference type="Proteomes" id="UP001222087"/>
    </source>
</evidence>
<dbReference type="EMBL" id="CP119078">
    <property type="protein sequence ID" value="WED44060.1"/>
    <property type="molecule type" value="Genomic_DNA"/>
</dbReference>
<keyword evidence="2" id="KW-1185">Reference proteome</keyword>
<name>A0ABY8ATP5_9GAMM</name>
<dbReference type="Proteomes" id="UP001222087">
    <property type="component" value="Chromosome"/>
</dbReference>
<gene>
    <name evidence="1" type="ORF">PXX05_04540</name>
</gene>
<organism evidence="1 2">
    <name type="scientific">Legionella cardiaca</name>
    <dbReference type="NCBI Taxonomy" id="1071983"/>
    <lineage>
        <taxon>Bacteria</taxon>
        <taxon>Pseudomonadati</taxon>
        <taxon>Pseudomonadota</taxon>
        <taxon>Gammaproteobacteria</taxon>
        <taxon>Legionellales</taxon>
        <taxon>Legionellaceae</taxon>
        <taxon>Legionella</taxon>
    </lineage>
</organism>
<sequence length="78" mass="9232">MSVMLSENDKEIIRLIDSQVKQLIDKNAPEHVIINTLIDFIPETKCIINSTCMKELEVYYQKYQNFNYFAQLITQEMV</sequence>
<evidence type="ECO:0008006" key="3">
    <source>
        <dbReference type="Google" id="ProtNLM"/>
    </source>
</evidence>
<proteinExistence type="predicted"/>
<accession>A0ABY8ATP5</accession>
<reference evidence="1 2" key="1">
    <citation type="submission" date="2023-02" db="EMBL/GenBank/DDBJ databases">
        <title>Genome Sequence of L. cardiaca H63T.</title>
        <authorList>
            <person name="Lopez A.E."/>
            <person name="Cianciotto N.P."/>
        </authorList>
    </citation>
    <scope>NUCLEOTIDE SEQUENCE [LARGE SCALE GENOMIC DNA]</scope>
    <source>
        <strain evidence="1 2">H63</strain>
    </source>
</reference>